<dbReference type="AlphaFoldDB" id="A0A833J437"/>
<dbReference type="Gene3D" id="3.20.20.60">
    <property type="entry name" value="Phosphoenolpyruvate-binding domains"/>
    <property type="match status" value="1"/>
</dbReference>
<protein>
    <recommendedName>
        <fullName evidence="3">Aldolase</fullName>
    </recommendedName>
</protein>
<organism evidence="1 2">
    <name type="scientific">Methylorubrum populi</name>
    <dbReference type="NCBI Taxonomy" id="223967"/>
    <lineage>
        <taxon>Bacteria</taxon>
        <taxon>Pseudomonadati</taxon>
        <taxon>Pseudomonadota</taxon>
        <taxon>Alphaproteobacteria</taxon>
        <taxon>Hyphomicrobiales</taxon>
        <taxon>Methylobacteriaceae</taxon>
        <taxon>Methylorubrum</taxon>
    </lineage>
</organism>
<sequence length="219" mass="21781">MSLRPPTRLPAGFRRAVIVADGASSGHVPAEADAVVFGTVPRSGLVAELRACRPDLAIYAALDGVDDPRLDGIVLQRPDGVLLRDARSGRDVAALGSRLAVGEAIAGLPDGATAILAAIGHPHGVLEGRSFAGASPRLAGLGLDGPALAGALGEGSALAQARGLVRLAAAAAGVTAFALLTADETSLSEGLAAVREDGFGSVVIGDPALLVRRPRDAAG</sequence>
<dbReference type="EMBL" id="WEKV01000010">
    <property type="protein sequence ID" value="KAB7784283.1"/>
    <property type="molecule type" value="Genomic_DNA"/>
</dbReference>
<comment type="caution">
    <text evidence="1">The sequence shown here is derived from an EMBL/GenBank/DDBJ whole genome shotgun (WGS) entry which is preliminary data.</text>
</comment>
<evidence type="ECO:0008006" key="3">
    <source>
        <dbReference type="Google" id="ProtNLM"/>
    </source>
</evidence>
<dbReference type="InterPro" id="IPR015813">
    <property type="entry name" value="Pyrv/PenolPyrv_kinase-like_dom"/>
</dbReference>
<name>A0A833J437_9HYPH</name>
<dbReference type="InterPro" id="IPR040442">
    <property type="entry name" value="Pyrv_kinase-like_dom_sf"/>
</dbReference>
<dbReference type="SUPFAM" id="SSF51621">
    <property type="entry name" value="Phosphoenolpyruvate/pyruvate domain"/>
    <property type="match status" value="1"/>
</dbReference>
<accession>A0A833J437</accession>
<dbReference type="GO" id="GO:0003824">
    <property type="term" value="F:catalytic activity"/>
    <property type="evidence" value="ECO:0007669"/>
    <property type="project" value="InterPro"/>
</dbReference>
<dbReference type="RefSeq" id="WP_152277019.1">
    <property type="nucleotide sequence ID" value="NZ_WEKV01000010.1"/>
</dbReference>
<gene>
    <name evidence="1" type="ORF">F8B43_2316</name>
</gene>
<dbReference type="Proteomes" id="UP000469949">
    <property type="component" value="Unassembled WGS sequence"/>
</dbReference>
<proteinExistence type="predicted"/>
<reference evidence="1 2" key="1">
    <citation type="submission" date="2019-10" db="EMBL/GenBank/DDBJ databases">
        <title>Draft Genome Sequence of the Caffeine Degrading Methylotroph Methylorubrum populi PINKEL.</title>
        <authorList>
            <person name="Dawson S.C."/>
            <person name="Zhang X."/>
            <person name="Wright M.E."/>
            <person name="Sharma G."/>
            <person name="Langner J.T."/>
            <person name="Ditty J.L."/>
            <person name="Subuyuj G.A."/>
        </authorList>
    </citation>
    <scope>NUCLEOTIDE SEQUENCE [LARGE SCALE GENOMIC DNA]</scope>
    <source>
        <strain evidence="1 2">Pinkel</strain>
    </source>
</reference>
<evidence type="ECO:0000313" key="2">
    <source>
        <dbReference type="Proteomes" id="UP000469949"/>
    </source>
</evidence>
<evidence type="ECO:0000313" key="1">
    <source>
        <dbReference type="EMBL" id="KAB7784283.1"/>
    </source>
</evidence>